<dbReference type="GO" id="GO:0046417">
    <property type="term" value="P:chorismate metabolic process"/>
    <property type="evidence" value="ECO:0007669"/>
    <property type="project" value="InterPro"/>
</dbReference>
<dbReference type="Gene3D" id="1.10.590.10">
    <property type="entry name" value="Chorismate mutase, AroQ class superfamily, eukaryotic"/>
    <property type="match status" value="1"/>
</dbReference>
<proteinExistence type="predicted"/>
<name>A0A4D6LPA5_VIGUN</name>
<gene>
    <name evidence="4" type="ORF">DEO72_LG4g1316</name>
</gene>
<organism evidence="4 5">
    <name type="scientific">Vigna unguiculata</name>
    <name type="common">Cowpea</name>
    <dbReference type="NCBI Taxonomy" id="3917"/>
    <lineage>
        <taxon>Eukaryota</taxon>
        <taxon>Viridiplantae</taxon>
        <taxon>Streptophyta</taxon>
        <taxon>Embryophyta</taxon>
        <taxon>Tracheophyta</taxon>
        <taxon>Spermatophyta</taxon>
        <taxon>Magnoliopsida</taxon>
        <taxon>eudicotyledons</taxon>
        <taxon>Gunneridae</taxon>
        <taxon>Pentapetalae</taxon>
        <taxon>rosids</taxon>
        <taxon>fabids</taxon>
        <taxon>Fabales</taxon>
        <taxon>Fabaceae</taxon>
        <taxon>Papilionoideae</taxon>
        <taxon>50 kb inversion clade</taxon>
        <taxon>NPAAA clade</taxon>
        <taxon>indigoferoid/millettioid clade</taxon>
        <taxon>Phaseoleae</taxon>
        <taxon>Vigna</taxon>
    </lineage>
</organism>
<dbReference type="AlphaFoldDB" id="A0A4D6LPA5"/>
<evidence type="ECO:0000256" key="1">
    <source>
        <dbReference type="ARBA" id="ARBA00000824"/>
    </source>
</evidence>
<evidence type="ECO:0000313" key="4">
    <source>
        <dbReference type="EMBL" id="QCD90361.1"/>
    </source>
</evidence>
<keyword evidence="5" id="KW-1185">Reference proteome</keyword>
<dbReference type="PANTHER" id="PTHR21145:SF15">
    <property type="entry name" value="CHORISMATE MUTASE 3, CHLOROPLASTIC"/>
    <property type="match status" value="1"/>
</dbReference>
<dbReference type="EC" id="5.4.99.5" evidence="2"/>
<dbReference type="UniPathway" id="UPA00120">
    <property type="reaction ID" value="UER00203"/>
</dbReference>
<sequence>MEAILQLQPHLDIKSISYLSPKPIIFLHQNFLSLTRSRVTMCSSSSPTPSFSIGKYQTDTSERKQGLWLSTWSGKMKSSMLRWEDTRVRKKMLFFLNTYPSQCFHICNTHRFWISIFYHVLHDYAHSININNEIWSMYFNEIVPELVKAGNNDECGSIAVCTLFAYSMYYNTSAPLQALSKTIHYGKFVVEAMFQDAPSQYEAAIKAKDRKLLLEFLTYESVEAIMKKRVELKAKTFGQVVMIDEADNVAKPTYKIKPSLIANLFENRIMPLTKEVQVEYLLKRFG</sequence>
<dbReference type="SUPFAM" id="SSF48600">
    <property type="entry name" value="Chorismate mutase II"/>
    <property type="match status" value="1"/>
</dbReference>
<dbReference type="GO" id="GO:0009073">
    <property type="term" value="P:aromatic amino acid family biosynthetic process"/>
    <property type="evidence" value="ECO:0007669"/>
    <property type="project" value="InterPro"/>
</dbReference>
<dbReference type="Proteomes" id="UP000501690">
    <property type="component" value="Linkage Group LG4"/>
</dbReference>
<evidence type="ECO:0000313" key="5">
    <source>
        <dbReference type="Proteomes" id="UP000501690"/>
    </source>
</evidence>
<dbReference type="GO" id="GO:0004106">
    <property type="term" value="F:chorismate mutase activity"/>
    <property type="evidence" value="ECO:0007669"/>
    <property type="project" value="UniProtKB-EC"/>
</dbReference>
<dbReference type="InterPro" id="IPR037039">
    <property type="entry name" value="CM_AroQ_sf_eucaryotic"/>
</dbReference>
<evidence type="ECO:0000256" key="2">
    <source>
        <dbReference type="ARBA" id="ARBA00012404"/>
    </source>
</evidence>
<reference evidence="4 5" key="1">
    <citation type="submission" date="2019-04" db="EMBL/GenBank/DDBJ databases">
        <title>An improved genome assembly and genetic linkage map for asparagus bean, Vigna unguiculata ssp. sesquipedialis.</title>
        <authorList>
            <person name="Xia Q."/>
            <person name="Zhang R."/>
            <person name="Dong Y."/>
        </authorList>
    </citation>
    <scope>NUCLEOTIDE SEQUENCE [LARGE SCALE GENOMIC DNA]</scope>
    <source>
        <tissue evidence="4">Leaf</tissue>
    </source>
</reference>
<dbReference type="GO" id="GO:0005737">
    <property type="term" value="C:cytoplasm"/>
    <property type="evidence" value="ECO:0007669"/>
    <property type="project" value="TreeGrafter"/>
</dbReference>
<evidence type="ECO:0000256" key="3">
    <source>
        <dbReference type="ARBA" id="ARBA00023235"/>
    </source>
</evidence>
<dbReference type="InterPro" id="IPR036263">
    <property type="entry name" value="Chorismate_II_sf"/>
</dbReference>
<keyword evidence="3" id="KW-0413">Isomerase</keyword>
<comment type="catalytic activity">
    <reaction evidence="1">
        <text>chorismate = prephenate</text>
        <dbReference type="Rhea" id="RHEA:13897"/>
        <dbReference type="ChEBI" id="CHEBI:29748"/>
        <dbReference type="ChEBI" id="CHEBI:29934"/>
        <dbReference type="EC" id="5.4.99.5"/>
    </reaction>
</comment>
<protein>
    <recommendedName>
        <fullName evidence="2">chorismate mutase</fullName>
        <ecNumber evidence="2">5.4.99.5</ecNumber>
    </recommendedName>
</protein>
<dbReference type="InterPro" id="IPR008238">
    <property type="entry name" value="Chorismate_mutase_AroQ_euk"/>
</dbReference>
<dbReference type="EMBL" id="CP039348">
    <property type="protein sequence ID" value="QCD90361.1"/>
    <property type="molecule type" value="Genomic_DNA"/>
</dbReference>
<dbReference type="PANTHER" id="PTHR21145">
    <property type="entry name" value="CHORISMATE MUTASE"/>
    <property type="match status" value="1"/>
</dbReference>
<dbReference type="PROSITE" id="PS51169">
    <property type="entry name" value="CHORISMATE_MUT_3"/>
    <property type="match status" value="1"/>
</dbReference>
<accession>A0A4D6LPA5</accession>